<protein>
    <submittedName>
        <fullName evidence="2">Metal-dependent hydrolase</fullName>
    </submittedName>
</protein>
<dbReference type="CDD" id="cd06262">
    <property type="entry name" value="metallo-hydrolase-like_MBL-fold"/>
    <property type="match status" value="1"/>
</dbReference>
<evidence type="ECO:0000259" key="1">
    <source>
        <dbReference type="SMART" id="SM00849"/>
    </source>
</evidence>
<dbReference type="PANTHER" id="PTHR43546">
    <property type="entry name" value="UPF0173 METAL-DEPENDENT HYDROLASE MJ1163-RELATED"/>
    <property type="match status" value="1"/>
</dbReference>
<dbReference type="PANTHER" id="PTHR43546:SF3">
    <property type="entry name" value="UPF0173 METAL-DEPENDENT HYDROLASE MJ1163"/>
    <property type="match status" value="1"/>
</dbReference>
<gene>
    <name evidence="2" type="ORF">IPO85_19800</name>
</gene>
<dbReference type="Pfam" id="PF13483">
    <property type="entry name" value="Lactamase_B_3"/>
    <property type="match status" value="1"/>
</dbReference>
<dbReference type="Gene3D" id="3.60.15.10">
    <property type="entry name" value="Ribonuclease Z/Hydroxyacylglutathione hydrolase-like"/>
    <property type="match status" value="1"/>
</dbReference>
<dbReference type="NCBIfam" id="NF001911">
    <property type="entry name" value="PRK00685.1"/>
    <property type="match status" value="1"/>
</dbReference>
<dbReference type="SUPFAM" id="SSF56281">
    <property type="entry name" value="Metallo-hydrolase/oxidoreductase"/>
    <property type="match status" value="1"/>
</dbReference>
<dbReference type="InterPro" id="IPR036866">
    <property type="entry name" value="RibonucZ/Hydroxyglut_hydro"/>
</dbReference>
<evidence type="ECO:0000313" key="2">
    <source>
        <dbReference type="EMBL" id="MBK9719716.1"/>
    </source>
</evidence>
<accession>A0A9D7SD08</accession>
<dbReference type="EMBL" id="JADKFW010000021">
    <property type="protein sequence ID" value="MBK9719716.1"/>
    <property type="molecule type" value="Genomic_DNA"/>
</dbReference>
<feature type="domain" description="Metallo-beta-lactamase" evidence="1">
    <location>
        <begin position="7"/>
        <end position="190"/>
    </location>
</feature>
<comment type="caution">
    <text evidence="2">The sequence shown here is derived from an EMBL/GenBank/DDBJ whole genome shotgun (WGS) entry which is preliminary data.</text>
</comment>
<reference evidence="2 3" key="1">
    <citation type="submission" date="2020-10" db="EMBL/GenBank/DDBJ databases">
        <title>Connecting structure to function with the recovery of over 1000 high-quality activated sludge metagenome-assembled genomes encoding full-length rRNA genes using long-read sequencing.</title>
        <authorList>
            <person name="Singleton C.M."/>
            <person name="Petriglieri F."/>
            <person name="Kristensen J.M."/>
            <person name="Kirkegaard R.H."/>
            <person name="Michaelsen T.Y."/>
            <person name="Andersen M.H."/>
            <person name="Karst S.M."/>
            <person name="Dueholm M.S."/>
            <person name="Nielsen P.H."/>
            <person name="Albertsen M."/>
        </authorList>
    </citation>
    <scope>NUCLEOTIDE SEQUENCE [LARGE SCALE GENOMIC DNA]</scope>
    <source>
        <strain evidence="2">Ribe_18-Q3-R11-54_BAT3C.373</strain>
    </source>
</reference>
<dbReference type="InterPro" id="IPR001279">
    <property type="entry name" value="Metallo-B-lactamas"/>
</dbReference>
<dbReference type="InterPro" id="IPR050114">
    <property type="entry name" value="UPF0173_UPF0282_UlaG_hydrolase"/>
</dbReference>
<proteinExistence type="predicted"/>
<name>A0A9D7SD08_9BACT</name>
<keyword evidence="2" id="KW-0378">Hydrolase</keyword>
<dbReference type="GO" id="GO:0016787">
    <property type="term" value="F:hydrolase activity"/>
    <property type="evidence" value="ECO:0007669"/>
    <property type="project" value="UniProtKB-KW"/>
</dbReference>
<organism evidence="2 3">
    <name type="scientific">Candidatus Defluviibacterium haderslevense</name>
    <dbReference type="NCBI Taxonomy" id="2981993"/>
    <lineage>
        <taxon>Bacteria</taxon>
        <taxon>Pseudomonadati</taxon>
        <taxon>Bacteroidota</taxon>
        <taxon>Saprospiria</taxon>
        <taxon>Saprospirales</taxon>
        <taxon>Saprospiraceae</taxon>
        <taxon>Candidatus Defluviibacterium</taxon>
    </lineage>
</organism>
<dbReference type="SMART" id="SM00849">
    <property type="entry name" value="Lactamase_B"/>
    <property type="match status" value="1"/>
</dbReference>
<dbReference type="Proteomes" id="UP000808349">
    <property type="component" value="Unassembled WGS sequence"/>
</dbReference>
<sequence>MLIKYLGHSCFWIEFGEKRLLIDPFIAGNPMAANINQNDLEVDYMLITHGHGDHIGDAIDIGQRTKAIAIANFEVQNWLVAQGIRAYAMNLGGKFKFDFGTVKMVSAIHSSVLPDGSNGGNPGGFVVWNESQSFYIAGDTALTYDMKLIPLTCPPLTFAILPLGDVFTMGYEDAIIASQWINCDMIIGCHFDTFEPIRIDHQKAQEAFAKAGKKLILPEIGQVINL</sequence>
<evidence type="ECO:0000313" key="3">
    <source>
        <dbReference type="Proteomes" id="UP000808349"/>
    </source>
</evidence>
<dbReference type="AlphaFoldDB" id="A0A9D7SD08"/>